<keyword evidence="1" id="KW-0175">Coiled coil</keyword>
<dbReference type="Pfam" id="PF13185">
    <property type="entry name" value="GAF_2"/>
    <property type="match status" value="1"/>
</dbReference>
<dbReference type="SMART" id="SM00065">
    <property type="entry name" value="GAF"/>
    <property type="match status" value="1"/>
</dbReference>
<evidence type="ECO:0000313" key="4">
    <source>
        <dbReference type="Proteomes" id="UP001307705"/>
    </source>
</evidence>
<dbReference type="InterPro" id="IPR003018">
    <property type="entry name" value="GAF"/>
</dbReference>
<keyword evidence="4" id="KW-1185">Reference proteome</keyword>
<dbReference type="InterPro" id="IPR010559">
    <property type="entry name" value="Sig_transdc_His_kin_internal"/>
</dbReference>
<reference evidence="3 4" key="1">
    <citation type="submission" date="2023-08" db="EMBL/GenBank/DDBJ databases">
        <title>Draft genome sequence of Algoriphagus taiwanensis.</title>
        <authorList>
            <person name="Takatani N."/>
            <person name="Hosokawa M."/>
            <person name="Sawabe T."/>
        </authorList>
    </citation>
    <scope>NUCLEOTIDE SEQUENCE [LARGE SCALE GENOMIC DNA]</scope>
    <source>
        <strain evidence="3 4">JCM 19755</strain>
    </source>
</reference>
<dbReference type="PANTHER" id="PTHR34220:SF7">
    <property type="entry name" value="SENSOR HISTIDINE KINASE YPDA"/>
    <property type="match status" value="1"/>
</dbReference>
<feature type="domain" description="GAF" evidence="2">
    <location>
        <begin position="25"/>
        <end position="172"/>
    </location>
</feature>
<dbReference type="Pfam" id="PF06580">
    <property type="entry name" value="His_kinase"/>
    <property type="match status" value="1"/>
</dbReference>
<gene>
    <name evidence="3" type="ORF">Ataiwa_36650</name>
</gene>
<name>A0ABQ6Q8Q8_9BACT</name>
<evidence type="ECO:0000256" key="1">
    <source>
        <dbReference type="SAM" id="Coils"/>
    </source>
</evidence>
<sequence>MHIITPKELEEILLHFSQSMTEIDSEEDLLWDLVGNCISKLNFEDAVVYLLDESGQYLEQKAALGPKSGGNREIIQAIRVPVGKGVTGKVVNTGLPLLIQDTRQFPDYIPDDQYRLSEVAVPILLEGKVIGVIDSENSQAGYFTEQHVRILNAVASIYSGQIARIRAEKHLQEKQEKLLELQKRNYQFQLEALSAQLSPHFVFNSLNSIQNQIFRDDKESSLRFLSIFAKLLRYFLSQLHLEKAALKEEVQMLNWYMQLQKLRYGDSLHFEIKAEESLSIDRVKIPSMVIQNLLENLLEEQIQSANGAISLLVTFEKTQNAVAMQAWINQSDKKGTVEKRKTGNQPTRTWEDFVRLMNEIKPFHIQYETGEKPCPQSQKPCKYVTLILPILDE</sequence>
<dbReference type="EMBL" id="BTPE01000018">
    <property type="protein sequence ID" value="GMQ35392.1"/>
    <property type="molecule type" value="Genomic_DNA"/>
</dbReference>
<feature type="coiled-coil region" evidence="1">
    <location>
        <begin position="164"/>
        <end position="191"/>
    </location>
</feature>
<evidence type="ECO:0000259" key="2">
    <source>
        <dbReference type="SMART" id="SM00065"/>
    </source>
</evidence>
<organism evidence="3 4">
    <name type="scientific">Algoriphagus taiwanensis</name>
    <dbReference type="NCBI Taxonomy" id="1445656"/>
    <lineage>
        <taxon>Bacteria</taxon>
        <taxon>Pseudomonadati</taxon>
        <taxon>Bacteroidota</taxon>
        <taxon>Cytophagia</taxon>
        <taxon>Cytophagales</taxon>
        <taxon>Cyclobacteriaceae</taxon>
        <taxon>Algoriphagus</taxon>
    </lineage>
</organism>
<evidence type="ECO:0000313" key="3">
    <source>
        <dbReference type="EMBL" id="GMQ35392.1"/>
    </source>
</evidence>
<protein>
    <recommendedName>
        <fullName evidence="2">GAF domain-containing protein</fullName>
    </recommendedName>
</protein>
<accession>A0ABQ6Q8Q8</accession>
<dbReference type="InterPro" id="IPR050640">
    <property type="entry name" value="Bact_2-comp_sensor_kinase"/>
</dbReference>
<dbReference type="InterPro" id="IPR029016">
    <property type="entry name" value="GAF-like_dom_sf"/>
</dbReference>
<dbReference type="SUPFAM" id="SSF55781">
    <property type="entry name" value="GAF domain-like"/>
    <property type="match status" value="1"/>
</dbReference>
<dbReference type="PANTHER" id="PTHR34220">
    <property type="entry name" value="SENSOR HISTIDINE KINASE YPDA"/>
    <property type="match status" value="1"/>
</dbReference>
<dbReference type="Gene3D" id="3.30.450.40">
    <property type="match status" value="1"/>
</dbReference>
<comment type="caution">
    <text evidence="3">The sequence shown here is derived from an EMBL/GenBank/DDBJ whole genome shotgun (WGS) entry which is preliminary data.</text>
</comment>
<proteinExistence type="predicted"/>
<dbReference type="Proteomes" id="UP001307705">
    <property type="component" value="Unassembled WGS sequence"/>
</dbReference>